<dbReference type="PANTHER" id="PTHR32234:SF0">
    <property type="entry name" value="THIOL:DISULFIDE INTERCHANGE PROTEIN DSBD"/>
    <property type="match status" value="1"/>
</dbReference>
<dbReference type="AlphaFoldDB" id="A0A2U4FPH8"/>
<sequence>MNNNQFKVLKYIIIVIFITAYTSLAQNNNLINLNAFDSLNKNAEISFTLITNNNNQLAVKANIPNNYYAYLESKIANKILFFAENKQINTIYPEGEKYHDDIIIKGEQEFILEGIDINKINFIKSTYQLCSAKDNVCLQPQSKVIYGEEIDIPNNNIADEKPENASSIENYIKGSNNIFITLILIFAAGLASVLLPCTYPLLSITVSILGTTTDDKNNKKSSVLASLLFALGVITTYTLLGAVVSVAGFAFHKTILFGSIGYNPIVLTILVLLFLYFTFSMAGFYEIKAPSFLQSAKTNAYSKKNQSLFHKYIMGLLAGIVATPCAAPIIAVILEIGFLNPVFATLYMAVYALGFASVLFVLGTFASILTKMPKAGTWMVYVKYIFTFLMMIISFYYANILFGVLGFNKISYILASVTILVFAVLVYIIKNKSAILSALEIKIFVSVVIISIALGSTYGFIKSKSEVSNTISYNEALELSKQNNKPILIDFSAVWCANCYELKEKVFINEELKKFIDDNMIFTEVDVDKYKNISDEYNVKWLPWIIVIDSNKNILYTKNSFSSFDDEMALSIKEDLEKIINK</sequence>
<dbReference type="GO" id="GO:0005886">
    <property type="term" value="C:plasma membrane"/>
    <property type="evidence" value="ECO:0007669"/>
    <property type="project" value="UniProtKB-SubCell"/>
</dbReference>
<feature type="domain" description="Thioredoxin" evidence="8">
    <location>
        <begin position="443"/>
        <end position="581"/>
    </location>
</feature>
<dbReference type="Gene3D" id="3.40.30.10">
    <property type="entry name" value="Glutaredoxin"/>
    <property type="match status" value="1"/>
</dbReference>
<dbReference type="GO" id="GO:0045454">
    <property type="term" value="P:cell redox homeostasis"/>
    <property type="evidence" value="ECO:0007669"/>
    <property type="project" value="TreeGrafter"/>
</dbReference>
<evidence type="ECO:0000256" key="3">
    <source>
        <dbReference type="ARBA" id="ARBA00022692"/>
    </source>
</evidence>
<dbReference type="SUPFAM" id="SSF52833">
    <property type="entry name" value="Thioredoxin-like"/>
    <property type="match status" value="1"/>
</dbReference>
<evidence type="ECO:0000259" key="8">
    <source>
        <dbReference type="PROSITE" id="PS51352"/>
    </source>
</evidence>
<evidence type="ECO:0000256" key="4">
    <source>
        <dbReference type="ARBA" id="ARBA00022748"/>
    </source>
</evidence>
<dbReference type="STRING" id="1289135.A966_08389"/>
<feature type="transmembrane region" description="Helical" evidence="7">
    <location>
        <begin position="178"/>
        <end position="202"/>
    </location>
</feature>
<dbReference type="RefSeq" id="WP_008724363.1">
    <property type="nucleotide sequence ID" value="NZ_JH994111.1"/>
</dbReference>
<evidence type="ECO:0000256" key="5">
    <source>
        <dbReference type="ARBA" id="ARBA00022989"/>
    </source>
</evidence>
<evidence type="ECO:0000256" key="2">
    <source>
        <dbReference type="ARBA" id="ARBA00022475"/>
    </source>
</evidence>
<feature type="transmembrane region" description="Helical" evidence="7">
    <location>
        <begin position="441"/>
        <end position="461"/>
    </location>
</feature>
<comment type="subcellular location">
    <subcellularLocation>
        <location evidence="1">Cell membrane</location>
        <topology evidence="1">Multi-pass membrane protein</topology>
    </subcellularLocation>
</comment>
<dbReference type="Proteomes" id="UP000011663">
    <property type="component" value="Unassembled WGS sequence"/>
</dbReference>
<dbReference type="Pfam" id="PF02683">
    <property type="entry name" value="DsbD_TM"/>
    <property type="match status" value="1"/>
</dbReference>
<organism evidence="9 10">
    <name type="scientific">Brachyspira hampsonii 30446</name>
    <dbReference type="NCBI Taxonomy" id="1289135"/>
    <lineage>
        <taxon>Bacteria</taxon>
        <taxon>Pseudomonadati</taxon>
        <taxon>Spirochaetota</taxon>
        <taxon>Spirochaetia</taxon>
        <taxon>Brachyspirales</taxon>
        <taxon>Brachyspiraceae</taxon>
        <taxon>Brachyspira</taxon>
    </lineage>
</organism>
<dbReference type="GeneID" id="66488095"/>
<accession>A0A2U4FPH8</accession>
<proteinExistence type="predicted"/>
<dbReference type="InterPro" id="IPR003834">
    <property type="entry name" value="Cyt_c_assmbl_TM_dom"/>
</dbReference>
<feature type="transmembrane region" description="Helical" evidence="7">
    <location>
        <begin position="381"/>
        <end position="398"/>
    </location>
</feature>
<keyword evidence="4" id="KW-0201">Cytochrome c-type biogenesis</keyword>
<keyword evidence="6 7" id="KW-0472">Membrane</keyword>
<feature type="transmembrane region" description="Helical" evidence="7">
    <location>
        <begin position="223"/>
        <end position="250"/>
    </location>
</feature>
<dbReference type="GO" id="GO:0017004">
    <property type="term" value="P:cytochrome complex assembly"/>
    <property type="evidence" value="ECO:0007669"/>
    <property type="project" value="UniProtKB-KW"/>
</dbReference>
<keyword evidence="2" id="KW-1003">Cell membrane</keyword>
<dbReference type="EMBL" id="ALNZ01000026">
    <property type="protein sequence ID" value="EKV57043.1"/>
    <property type="molecule type" value="Genomic_DNA"/>
</dbReference>
<feature type="transmembrane region" description="Helical" evidence="7">
    <location>
        <begin position="410"/>
        <end position="429"/>
    </location>
</feature>
<evidence type="ECO:0000256" key="7">
    <source>
        <dbReference type="SAM" id="Phobius"/>
    </source>
</evidence>
<comment type="caution">
    <text evidence="9">The sequence shown here is derived from an EMBL/GenBank/DDBJ whole genome shotgun (WGS) entry which is preliminary data.</text>
</comment>
<gene>
    <name evidence="9" type="ORF">A966_08389</name>
</gene>
<reference evidence="9 10" key="1">
    <citation type="submission" date="2012-07" db="EMBL/GenBank/DDBJ databases">
        <title>Genome sequence of Brachyspira sp. 30446, isolated from a pig with mucohaemorrhagic colitis.</title>
        <authorList>
            <person name="Rubin J.E."/>
            <person name="Fernando C."/>
            <person name="Harding J.C.S."/>
            <person name="Hill J.E."/>
        </authorList>
    </citation>
    <scope>NUCLEOTIDE SEQUENCE [LARGE SCALE GENOMIC DNA]</scope>
    <source>
        <strain evidence="9 10">30446</strain>
    </source>
</reference>
<evidence type="ECO:0000256" key="6">
    <source>
        <dbReference type="ARBA" id="ARBA00023136"/>
    </source>
</evidence>
<name>A0A2U4FPH8_9SPIR</name>
<dbReference type="PROSITE" id="PS51352">
    <property type="entry name" value="THIOREDOXIN_2"/>
    <property type="match status" value="1"/>
</dbReference>
<feature type="transmembrane region" description="Helical" evidence="7">
    <location>
        <begin position="312"/>
        <end position="334"/>
    </location>
</feature>
<dbReference type="PANTHER" id="PTHR32234">
    <property type="entry name" value="THIOL:DISULFIDE INTERCHANGE PROTEIN DSBD"/>
    <property type="match status" value="1"/>
</dbReference>
<evidence type="ECO:0000256" key="1">
    <source>
        <dbReference type="ARBA" id="ARBA00004651"/>
    </source>
</evidence>
<feature type="transmembrane region" description="Helical" evidence="7">
    <location>
        <begin position="262"/>
        <end position="285"/>
    </location>
</feature>
<dbReference type="InterPro" id="IPR036249">
    <property type="entry name" value="Thioredoxin-like_sf"/>
</dbReference>
<dbReference type="GO" id="GO:0015035">
    <property type="term" value="F:protein-disulfide reductase activity"/>
    <property type="evidence" value="ECO:0007669"/>
    <property type="project" value="TreeGrafter"/>
</dbReference>
<dbReference type="OrthoDB" id="7629852at2"/>
<keyword evidence="3 7" id="KW-0812">Transmembrane</keyword>
<keyword evidence="5 7" id="KW-1133">Transmembrane helix</keyword>
<dbReference type="Pfam" id="PF13899">
    <property type="entry name" value="Thioredoxin_7"/>
    <property type="match status" value="1"/>
</dbReference>
<feature type="transmembrane region" description="Helical" evidence="7">
    <location>
        <begin position="346"/>
        <end position="369"/>
    </location>
</feature>
<protein>
    <submittedName>
        <fullName evidence="9">Protein-disulfide reductase</fullName>
    </submittedName>
</protein>
<evidence type="ECO:0000313" key="9">
    <source>
        <dbReference type="EMBL" id="EKV57043.1"/>
    </source>
</evidence>
<dbReference type="InterPro" id="IPR013766">
    <property type="entry name" value="Thioredoxin_domain"/>
</dbReference>
<evidence type="ECO:0000313" key="10">
    <source>
        <dbReference type="Proteomes" id="UP000011663"/>
    </source>
</evidence>